<keyword evidence="1" id="KW-0472">Membrane</keyword>
<keyword evidence="1" id="KW-1133">Transmembrane helix</keyword>
<protein>
    <submittedName>
        <fullName evidence="2">Uncharacterized protein</fullName>
    </submittedName>
</protein>
<organism evidence="2">
    <name type="scientific">Fusarium oxysporum f. sp. conglutinans race 2 54008</name>
    <dbReference type="NCBI Taxonomy" id="1089457"/>
    <lineage>
        <taxon>Eukaryota</taxon>
        <taxon>Fungi</taxon>
        <taxon>Dikarya</taxon>
        <taxon>Ascomycota</taxon>
        <taxon>Pezizomycotina</taxon>
        <taxon>Sordariomycetes</taxon>
        <taxon>Hypocreomycetidae</taxon>
        <taxon>Hypocreales</taxon>
        <taxon>Nectriaceae</taxon>
        <taxon>Fusarium</taxon>
        <taxon>Fusarium oxysporum species complex</taxon>
    </lineage>
</organism>
<accession>X0GK39</accession>
<keyword evidence="1" id="KW-0812">Transmembrane</keyword>
<dbReference type="EMBL" id="KK034893">
    <property type="protein sequence ID" value="EXL63678.1"/>
    <property type="molecule type" value="Genomic_DNA"/>
</dbReference>
<feature type="transmembrane region" description="Helical" evidence="1">
    <location>
        <begin position="34"/>
        <end position="55"/>
    </location>
</feature>
<evidence type="ECO:0000313" key="2">
    <source>
        <dbReference type="EMBL" id="EXL63678.1"/>
    </source>
</evidence>
<reference evidence="2" key="2">
    <citation type="submission" date="2014-03" db="EMBL/GenBank/DDBJ databases">
        <title>The Genome Annotation of Fusarium oxysporum PHW808.</title>
        <authorList>
            <consortium name="The Broad Institute Genomics Platform"/>
            <person name="Ma L.-J."/>
            <person name="Corby-Kistler H."/>
            <person name="Broz K."/>
            <person name="Gale L.R."/>
            <person name="Jonkers W."/>
            <person name="O'Donnell K."/>
            <person name="Ploetz R."/>
            <person name="Steinberg C."/>
            <person name="Schwartz D.C."/>
            <person name="VanEtten H."/>
            <person name="Zhou S."/>
            <person name="Young S.K."/>
            <person name="Zeng Q."/>
            <person name="Gargeya S."/>
            <person name="Fitzgerald M."/>
            <person name="Abouelleil A."/>
            <person name="Alvarado L."/>
            <person name="Chapman S.B."/>
            <person name="Gainer-Dewar J."/>
            <person name="Goldberg J."/>
            <person name="Griggs A."/>
            <person name="Gujja S."/>
            <person name="Hansen M."/>
            <person name="Howarth C."/>
            <person name="Imamovic A."/>
            <person name="Ireland A."/>
            <person name="Larimer J."/>
            <person name="McCowan C."/>
            <person name="Murphy C."/>
            <person name="Pearson M."/>
            <person name="Poon T.W."/>
            <person name="Priest M."/>
            <person name="Roberts A."/>
            <person name="Saif S."/>
            <person name="Shea T."/>
            <person name="Sykes S."/>
            <person name="Wortman J."/>
            <person name="Nusbaum C."/>
            <person name="Birren B."/>
        </authorList>
    </citation>
    <scope>NUCLEOTIDE SEQUENCE</scope>
    <source>
        <strain evidence="2">54008</strain>
    </source>
</reference>
<proteinExistence type="predicted"/>
<evidence type="ECO:0000256" key="1">
    <source>
        <dbReference type="SAM" id="Phobius"/>
    </source>
</evidence>
<name>X0GK39_FUSOX</name>
<dbReference type="AlphaFoldDB" id="X0GK39"/>
<gene>
    <name evidence="2" type="ORF">FOPG_20049</name>
</gene>
<dbReference type="Proteomes" id="UP000030676">
    <property type="component" value="Unassembled WGS sequence"/>
</dbReference>
<reference evidence="2" key="1">
    <citation type="submission" date="2011-11" db="EMBL/GenBank/DDBJ databases">
        <title>The Genome Sequence of Fusarium oxysporum PHW808.</title>
        <authorList>
            <consortium name="The Broad Institute Genome Sequencing Platform"/>
            <person name="Ma L.-J."/>
            <person name="Gale L.R."/>
            <person name="Schwartz D.C."/>
            <person name="Zhou S."/>
            <person name="Corby-Kistler H."/>
            <person name="Young S.K."/>
            <person name="Zeng Q."/>
            <person name="Gargeya S."/>
            <person name="Fitzgerald M."/>
            <person name="Haas B."/>
            <person name="Abouelleil A."/>
            <person name="Alvarado L."/>
            <person name="Arachchi H.M."/>
            <person name="Berlin A."/>
            <person name="Brown A."/>
            <person name="Chapman S.B."/>
            <person name="Chen Z."/>
            <person name="Dunbar C."/>
            <person name="Freedman E."/>
            <person name="Gearin G."/>
            <person name="Goldberg J."/>
            <person name="Griggs A."/>
            <person name="Gujja S."/>
            <person name="Heiman D."/>
            <person name="Howarth C."/>
            <person name="Larson L."/>
            <person name="Lui A."/>
            <person name="MacDonald P.J.P."/>
            <person name="Montmayeur A."/>
            <person name="Murphy C."/>
            <person name="Neiman D."/>
            <person name="Pearson M."/>
            <person name="Priest M."/>
            <person name="Roberts A."/>
            <person name="Saif S."/>
            <person name="Shea T."/>
            <person name="Shenoy N."/>
            <person name="Sisk P."/>
            <person name="Stolte C."/>
            <person name="Sykes S."/>
            <person name="Wortman J."/>
            <person name="Nusbaum C."/>
            <person name="Birren B."/>
        </authorList>
    </citation>
    <scope>NUCLEOTIDE SEQUENCE [LARGE SCALE GENOMIC DNA]</scope>
    <source>
        <strain evidence="2">54008</strain>
    </source>
</reference>
<dbReference type="HOGENOM" id="CLU_2885882_0_0_1"/>
<sequence>MQSKEMQCAYYVGPFTLRKSVVQEENTHSQNCTIVHTCLLGSPIFSMAINFAFIVKIRRNAST</sequence>